<dbReference type="Proteomes" id="UP000285326">
    <property type="component" value="Unassembled WGS sequence"/>
</dbReference>
<evidence type="ECO:0000313" key="2">
    <source>
        <dbReference type="Proteomes" id="UP000285326"/>
    </source>
</evidence>
<reference evidence="1 2" key="1">
    <citation type="journal article" date="2018" name="BMC Genomics">
        <title>Comparative genome analyses reveal sequence features reflecting distinct modes of host-adaptation between dicot and monocot powdery mildew.</title>
        <authorList>
            <person name="Wu Y."/>
            <person name="Ma X."/>
            <person name="Pan Z."/>
            <person name="Kale S.D."/>
            <person name="Song Y."/>
            <person name="King H."/>
            <person name="Zhang Q."/>
            <person name="Presley C."/>
            <person name="Deng X."/>
            <person name="Wei C.I."/>
            <person name="Xiao S."/>
        </authorList>
    </citation>
    <scope>NUCLEOTIDE SEQUENCE [LARGE SCALE GENOMIC DNA]</scope>
    <source>
        <strain evidence="1">UMSG1</strain>
    </source>
</reference>
<sequence length="135" mass="15722">MLTGTTRNYYFDNLVDKNLSFEELVRLTRQHSEADERHQEMFSLWHTISHAKMIRNNTEKSIIDCFEILINRLCTLQHGLSEDYKSPNVLRDRIINSCRDVKECTAAILRPASSVEAVCAELRNSIDTFTRITEN</sequence>
<comment type="caution">
    <text evidence="1">The sequence shown here is derived from an EMBL/GenBank/DDBJ whole genome shotgun (WGS) entry which is preliminary data.</text>
</comment>
<proteinExistence type="predicted"/>
<evidence type="ECO:0000313" key="1">
    <source>
        <dbReference type="EMBL" id="RKF78259.1"/>
    </source>
</evidence>
<name>A0A420IUM4_9PEZI</name>
<gene>
    <name evidence="1" type="ORF">GcM1_212002</name>
</gene>
<protein>
    <submittedName>
        <fullName evidence="1">Putative glycosyl</fullName>
    </submittedName>
</protein>
<dbReference type="EMBL" id="MCBS01021294">
    <property type="protein sequence ID" value="RKF78259.1"/>
    <property type="molecule type" value="Genomic_DNA"/>
</dbReference>
<accession>A0A420IUM4</accession>
<dbReference type="AlphaFoldDB" id="A0A420IUM4"/>
<organism evidence="1 2">
    <name type="scientific">Golovinomyces cichoracearum</name>
    <dbReference type="NCBI Taxonomy" id="62708"/>
    <lineage>
        <taxon>Eukaryota</taxon>
        <taxon>Fungi</taxon>
        <taxon>Dikarya</taxon>
        <taxon>Ascomycota</taxon>
        <taxon>Pezizomycotina</taxon>
        <taxon>Leotiomycetes</taxon>
        <taxon>Erysiphales</taxon>
        <taxon>Erysiphaceae</taxon>
        <taxon>Golovinomyces</taxon>
    </lineage>
</organism>